<dbReference type="EMBL" id="CP060783">
    <property type="protein sequence ID" value="QNP48997.1"/>
    <property type="molecule type" value="Genomic_DNA"/>
</dbReference>
<gene>
    <name evidence="1" type="ORF">H9K75_02145</name>
</gene>
<dbReference type="RefSeq" id="WP_187724589.1">
    <property type="nucleotide sequence ID" value="NZ_CP060783.1"/>
</dbReference>
<dbReference type="Proteomes" id="UP000516028">
    <property type="component" value="Chromosome"/>
</dbReference>
<evidence type="ECO:0000313" key="1">
    <source>
        <dbReference type="EMBL" id="QNP48997.1"/>
    </source>
</evidence>
<organism evidence="1 2">
    <name type="scientific">Diaphorobacter aerolatus</name>
    <dbReference type="NCBI Taxonomy" id="1288495"/>
    <lineage>
        <taxon>Bacteria</taxon>
        <taxon>Pseudomonadati</taxon>
        <taxon>Pseudomonadota</taxon>
        <taxon>Betaproteobacteria</taxon>
        <taxon>Burkholderiales</taxon>
        <taxon>Comamonadaceae</taxon>
        <taxon>Diaphorobacter</taxon>
    </lineage>
</organism>
<evidence type="ECO:0000313" key="2">
    <source>
        <dbReference type="Proteomes" id="UP000516028"/>
    </source>
</evidence>
<protein>
    <submittedName>
        <fullName evidence="1">Uncharacterized protein</fullName>
    </submittedName>
</protein>
<sequence length="65" mass="7412">MPVNLERFNAEQLRLSEIETGIVIKAQGIEFDRSKRNKSGNGIYDTNVKISDSMRAVLSRAQYRP</sequence>
<keyword evidence="2" id="KW-1185">Reference proteome</keyword>
<dbReference type="AlphaFoldDB" id="A0A7H0GL31"/>
<proteinExistence type="predicted"/>
<dbReference type="KEGG" id="daer:H9K75_02145"/>
<reference evidence="1 2" key="1">
    <citation type="submission" date="2020-08" db="EMBL/GenBank/DDBJ databases">
        <title>Genome sequence of Diaphorobacter aerolatus KACC 16536T.</title>
        <authorList>
            <person name="Hyun D.-W."/>
            <person name="Bae J.-W."/>
        </authorList>
    </citation>
    <scope>NUCLEOTIDE SEQUENCE [LARGE SCALE GENOMIC DNA]</scope>
    <source>
        <strain evidence="1 2">KACC 16536</strain>
    </source>
</reference>
<name>A0A7H0GL31_9BURK</name>
<accession>A0A7H0GL31</accession>